<keyword evidence="4 9" id="KW-0418">Kinase</keyword>
<dbReference type="InterPro" id="IPR008271">
    <property type="entry name" value="Ser/Thr_kinase_AS"/>
</dbReference>
<sequence length="815" mass="90522">MSEELKKIQLQLTGICSAFSHITQIANTVLRRLDDQDQRLDFISNQLKDLTSKVIQNLDNEEAQKGATIKEHIQPSASATTATGVNNVINTKSVDDNCEIKSPLVSCKSSPALLANDISQGNTKKQTKKGRKRATAAHSPPCRQRHNRHVMQRRESKTEIKESKSSDKPAIVTKEKIISKKFSCESGVFSSDDLCLDDTSDDVIYQALSEEEIEIVGSGSDQQDDLEDDKTSISAPPSRPASTNNVMCKPVTPESADRSDEDQVQNSNHAATKAVCVVRKNSTNEVEIGLCDVTERLSADAKGTGAKDDDKTESAPKTLAVGSHLEGNDSHGHTLLNVMGHTLQEGRRASYAGLTLQQKQKILSEQAEKSTDSMTPASISTSQPPRPHSSCATIPRNDTMKSDVGDTLCMDRRLIDVKRQFSNSSTNSAPGGIQITIGPDTESEDDDVEIKLPDIPSPPFSYRAVTVKNSTYKHFYELKEQLGGGRFGKVYRCVEKKTGLQLAAKCFVCKKPVPKSLLKSKSLKRAPQNLKTKRTQQEPVEKDDVMIEISIMNLIDNENVVKLYDAFENDNTMTLIMEYLEGGELFERVLADQSQLTELDAVLFMRQIIKAVQYLHKNLILHLDLKPENILCLDRTTHHIKIIDFGLARKYIPRQKLVVQWGTPEFMAPEVLNYEVVSFPSDMWSVGVICYILLSGISPFLGDSDSETMENIADCAWDFDEHPFKNVSEEAKDFISRLLVIAKSGRMSATQCLRHEWLATPLTTRRRKALMNKRQLKDFMARMHWKASVAALTAASWLRGKVNTSGSDSDLGSAV</sequence>
<evidence type="ECO:0000259" key="8">
    <source>
        <dbReference type="PROSITE" id="PS50011"/>
    </source>
</evidence>
<dbReference type="PANTHER" id="PTHR24342:SF20">
    <property type="entry name" value="MYOSIN LIGHT CHAIN KINASE, SMOOTH MUSCLE"/>
    <property type="match status" value="1"/>
</dbReference>
<evidence type="ECO:0000256" key="5">
    <source>
        <dbReference type="ARBA" id="ARBA00022840"/>
    </source>
</evidence>
<dbReference type="GO" id="GO:0005634">
    <property type="term" value="C:nucleus"/>
    <property type="evidence" value="ECO:0007669"/>
    <property type="project" value="TreeGrafter"/>
</dbReference>
<dbReference type="SMART" id="SM00220">
    <property type="entry name" value="S_TKc"/>
    <property type="match status" value="1"/>
</dbReference>
<evidence type="ECO:0000256" key="3">
    <source>
        <dbReference type="ARBA" id="ARBA00022741"/>
    </source>
</evidence>
<keyword evidence="1" id="KW-0723">Serine/threonine-protein kinase</keyword>
<dbReference type="PANTHER" id="PTHR24342">
    <property type="entry name" value="SERINE/THREONINE-PROTEIN KINASE 17"/>
    <property type="match status" value="1"/>
</dbReference>
<accession>A0A6F9DLX8</accession>
<reference evidence="9" key="1">
    <citation type="submission" date="2020-04" db="EMBL/GenBank/DDBJ databases">
        <authorList>
            <person name="Neveu A P."/>
        </authorList>
    </citation>
    <scope>NUCLEOTIDE SEQUENCE</scope>
    <source>
        <tissue evidence="9">Whole embryo</tissue>
    </source>
</reference>
<keyword evidence="5 6" id="KW-0067">ATP-binding</keyword>
<evidence type="ECO:0000313" key="9">
    <source>
        <dbReference type="EMBL" id="CAB3264139.1"/>
    </source>
</evidence>
<dbReference type="PROSITE" id="PS00107">
    <property type="entry name" value="PROTEIN_KINASE_ATP"/>
    <property type="match status" value="1"/>
</dbReference>
<dbReference type="InterPro" id="IPR000719">
    <property type="entry name" value="Prot_kinase_dom"/>
</dbReference>
<feature type="compositionally biased region" description="Basic residues" evidence="7">
    <location>
        <begin position="125"/>
        <end position="135"/>
    </location>
</feature>
<feature type="region of interest" description="Disordered" evidence="7">
    <location>
        <begin position="117"/>
        <end position="169"/>
    </location>
</feature>
<evidence type="ECO:0000256" key="6">
    <source>
        <dbReference type="PROSITE-ProRule" id="PRU10141"/>
    </source>
</evidence>
<dbReference type="EMBL" id="LR788277">
    <property type="protein sequence ID" value="CAB3264139.1"/>
    <property type="molecule type" value="mRNA"/>
</dbReference>
<evidence type="ECO:0000256" key="2">
    <source>
        <dbReference type="ARBA" id="ARBA00022679"/>
    </source>
</evidence>
<dbReference type="GO" id="GO:0043065">
    <property type="term" value="P:positive regulation of apoptotic process"/>
    <property type="evidence" value="ECO:0007669"/>
    <property type="project" value="TreeGrafter"/>
</dbReference>
<feature type="compositionally biased region" description="Polar residues" evidence="7">
    <location>
        <begin position="372"/>
        <end position="383"/>
    </location>
</feature>
<organism evidence="9">
    <name type="scientific">Phallusia mammillata</name>
    <dbReference type="NCBI Taxonomy" id="59560"/>
    <lineage>
        <taxon>Eukaryota</taxon>
        <taxon>Metazoa</taxon>
        <taxon>Chordata</taxon>
        <taxon>Tunicata</taxon>
        <taxon>Ascidiacea</taxon>
        <taxon>Phlebobranchia</taxon>
        <taxon>Ascidiidae</taxon>
        <taxon>Phallusia</taxon>
    </lineage>
</organism>
<evidence type="ECO:0000256" key="4">
    <source>
        <dbReference type="ARBA" id="ARBA00022777"/>
    </source>
</evidence>
<evidence type="ECO:0000256" key="1">
    <source>
        <dbReference type="ARBA" id="ARBA00022527"/>
    </source>
</evidence>
<dbReference type="Gene3D" id="3.30.200.20">
    <property type="entry name" value="Phosphorylase Kinase, domain 1"/>
    <property type="match status" value="1"/>
</dbReference>
<dbReference type="AlphaFoldDB" id="A0A6F9DLX8"/>
<feature type="compositionally biased region" description="Basic and acidic residues" evidence="7">
    <location>
        <begin position="152"/>
        <end position="169"/>
    </location>
</feature>
<dbReference type="InterPro" id="IPR017441">
    <property type="entry name" value="Protein_kinase_ATP_BS"/>
</dbReference>
<feature type="compositionally biased region" description="Polar residues" evidence="7">
    <location>
        <begin position="232"/>
        <end position="246"/>
    </location>
</feature>
<dbReference type="FunFam" id="1.10.510.10:FF:000594">
    <property type="entry name" value="Myosin light chain kinase isoform-III"/>
    <property type="match status" value="1"/>
</dbReference>
<protein>
    <submittedName>
        <fullName evidence="9">Myosin light chain kinase family member 4-like</fullName>
    </submittedName>
</protein>
<feature type="region of interest" description="Disordered" evidence="7">
    <location>
        <begin position="363"/>
        <end position="398"/>
    </location>
</feature>
<feature type="region of interest" description="Disordered" evidence="7">
    <location>
        <begin position="422"/>
        <end position="446"/>
    </location>
</feature>
<dbReference type="PROSITE" id="PS50011">
    <property type="entry name" value="PROTEIN_KINASE_DOM"/>
    <property type="match status" value="1"/>
</dbReference>
<dbReference type="SUPFAM" id="SSF56112">
    <property type="entry name" value="Protein kinase-like (PK-like)"/>
    <property type="match status" value="1"/>
</dbReference>
<dbReference type="PROSITE" id="PS00108">
    <property type="entry name" value="PROTEIN_KINASE_ST"/>
    <property type="match status" value="1"/>
</dbReference>
<name>A0A6F9DLX8_9ASCI</name>
<dbReference type="Gene3D" id="1.10.510.10">
    <property type="entry name" value="Transferase(Phosphotransferase) domain 1"/>
    <property type="match status" value="1"/>
</dbReference>
<feature type="region of interest" description="Disordered" evidence="7">
    <location>
        <begin position="214"/>
        <end position="268"/>
    </location>
</feature>
<feature type="binding site" evidence="6">
    <location>
        <position position="510"/>
    </location>
    <ligand>
        <name>ATP</name>
        <dbReference type="ChEBI" id="CHEBI:30616"/>
    </ligand>
</feature>
<dbReference type="GO" id="GO:0005524">
    <property type="term" value="F:ATP binding"/>
    <property type="evidence" value="ECO:0007669"/>
    <property type="project" value="UniProtKB-UniRule"/>
</dbReference>
<evidence type="ECO:0000256" key="7">
    <source>
        <dbReference type="SAM" id="MobiDB-lite"/>
    </source>
</evidence>
<dbReference type="GO" id="GO:0004674">
    <property type="term" value="F:protein serine/threonine kinase activity"/>
    <property type="evidence" value="ECO:0007669"/>
    <property type="project" value="UniProtKB-KW"/>
</dbReference>
<feature type="domain" description="Protein kinase" evidence="8">
    <location>
        <begin position="476"/>
        <end position="758"/>
    </location>
</feature>
<dbReference type="GO" id="GO:0035556">
    <property type="term" value="P:intracellular signal transduction"/>
    <property type="evidence" value="ECO:0007669"/>
    <property type="project" value="TreeGrafter"/>
</dbReference>
<dbReference type="Pfam" id="PF00069">
    <property type="entry name" value="Pkinase"/>
    <property type="match status" value="1"/>
</dbReference>
<keyword evidence="2" id="KW-0808">Transferase</keyword>
<keyword evidence="3 6" id="KW-0547">Nucleotide-binding</keyword>
<dbReference type="InterPro" id="IPR011009">
    <property type="entry name" value="Kinase-like_dom_sf"/>
</dbReference>
<proteinExistence type="evidence at transcript level"/>
<gene>
    <name evidence="9" type="primary">Mylk4-002</name>
</gene>